<evidence type="ECO:0000313" key="6">
    <source>
        <dbReference type="Proteomes" id="UP001519332"/>
    </source>
</evidence>
<sequence length="75" mass="8150">MRADRDALHQLYAAVRGRSGSRRRSLPLSAIDLTDRGRVLTFLTMNPSTGQKQINLVPGTRANLASVLKATCDGL</sequence>
<dbReference type="Proteomes" id="UP001519332">
    <property type="component" value="Unassembled WGS sequence"/>
</dbReference>
<dbReference type="InterPro" id="IPR025734">
    <property type="entry name" value="EspG"/>
</dbReference>
<accession>A0ABS4U3Q1</accession>
<keyword evidence="4" id="KW-0143">Chaperone</keyword>
<gene>
    <name evidence="5" type="ORF">JOF56_011666</name>
</gene>
<evidence type="ECO:0000256" key="3">
    <source>
        <dbReference type="ARBA" id="ARBA00022490"/>
    </source>
</evidence>
<comment type="similarity">
    <text evidence="2">Belongs to the EspG family.</text>
</comment>
<comment type="caution">
    <text evidence="5">The sequence shown here is derived from an EMBL/GenBank/DDBJ whole genome shotgun (WGS) entry which is preliminary data.</text>
</comment>
<evidence type="ECO:0000256" key="2">
    <source>
        <dbReference type="ARBA" id="ARBA00006411"/>
    </source>
</evidence>
<keyword evidence="3" id="KW-0963">Cytoplasm</keyword>
<protein>
    <submittedName>
        <fullName evidence="5">Uncharacterized protein</fullName>
    </submittedName>
</protein>
<reference evidence="5 6" key="1">
    <citation type="submission" date="2021-03" db="EMBL/GenBank/DDBJ databases">
        <title>Sequencing the genomes of 1000 actinobacteria strains.</title>
        <authorList>
            <person name="Klenk H.-P."/>
        </authorList>
    </citation>
    <scope>NUCLEOTIDE SEQUENCE [LARGE SCALE GENOMIC DNA]</scope>
    <source>
        <strain evidence="5 6">DSM 46670</strain>
    </source>
</reference>
<name>A0ABS4U3Q1_9PSEU</name>
<organism evidence="5 6">
    <name type="scientific">Kibdelosporangium banguiense</name>
    <dbReference type="NCBI Taxonomy" id="1365924"/>
    <lineage>
        <taxon>Bacteria</taxon>
        <taxon>Bacillati</taxon>
        <taxon>Actinomycetota</taxon>
        <taxon>Actinomycetes</taxon>
        <taxon>Pseudonocardiales</taxon>
        <taxon>Pseudonocardiaceae</taxon>
        <taxon>Kibdelosporangium</taxon>
    </lineage>
</organism>
<evidence type="ECO:0000256" key="1">
    <source>
        <dbReference type="ARBA" id="ARBA00004496"/>
    </source>
</evidence>
<dbReference type="RefSeq" id="WP_209647892.1">
    <property type="nucleotide sequence ID" value="NZ_JAGINW010000001.1"/>
</dbReference>
<proteinExistence type="inferred from homology"/>
<dbReference type="EMBL" id="JAGINW010000001">
    <property type="protein sequence ID" value="MBP2331281.1"/>
    <property type="molecule type" value="Genomic_DNA"/>
</dbReference>
<evidence type="ECO:0000313" key="5">
    <source>
        <dbReference type="EMBL" id="MBP2331281.1"/>
    </source>
</evidence>
<evidence type="ECO:0000256" key="4">
    <source>
        <dbReference type="ARBA" id="ARBA00023186"/>
    </source>
</evidence>
<comment type="subcellular location">
    <subcellularLocation>
        <location evidence="1">Cytoplasm</location>
    </subcellularLocation>
</comment>
<keyword evidence="6" id="KW-1185">Reference proteome</keyword>
<dbReference type="Pfam" id="PF14011">
    <property type="entry name" value="ESX-1_EspG"/>
    <property type="match status" value="1"/>
</dbReference>